<feature type="signal peptide" evidence="1">
    <location>
        <begin position="1"/>
        <end position="39"/>
    </location>
</feature>
<dbReference type="InterPro" id="IPR001763">
    <property type="entry name" value="Rhodanese-like_dom"/>
</dbReference>
<evidence type="ECO:0000256" key="1">
    <source>
        <dbReference type="SAM" id="SignalP"/>
    </source>
</evidence>
<evidence type="ECO:0000313" key="3">
    <source>
        <dbReference type="EMBL" id="KAA2285402.1"/>
    </source>
</evidence>
<dbReference type="Gene3D" id="3.40.250.10">
    <property type="entry name" value="Rhodanese-like domain"/>
    <property type="match status" value="1"/>
</dbReference>
<keyword evidence="4" id="KW-1185">Reference proteome</keyword>
<dbReference type="InterPro" id="IPR036873">
    <property type="entry name" value="Rhodanese-like_dom_sf"/>
</dbReference>
<reference evidence="3 4" key="1">
    <citation type="submission" date="2019-09" db="EMBL/GenBank/DDBJ databases">
        <title>Arenimonas chukotkensis sp. nov., a bacterium isolated from Chukotka hot spring, Arctic region, Russia.</title>
        <authorList>
            <person name="Zayulina K.S."/>
            <person name="Prokofeva M.I."/>
            <person name="Elcheninov A.G."/>
            <person name="Novikov A."/>
            <person name="Kochetkova T.V."/>
            <person name="Kublanov I.V."/>
        </authorList>
    </citation>
    <scope>NUCLEOTIDE SEQUENCE [LARGE SCALE GENOMIC DNA]</scope>
    <source>
        <strain evidence="3 4">3729k</strain>
    </source>
</reference>
<dbReference type="PROSITE" id="PS50206">
    <property type="entry name" value="RHODANESE_3"/>
    <property type="match status" value="1"/>
</dbReference>
<gene>
    <name evidence="3" type="ORF">F0415_05670</name>
</gene>
<dbReference type="Pfam" id="PF00581">
    <property type="entry name" value="Rhodanese"/>
    <property type="match status" value="1"/>
</dbReference>
<organism evidence="3 4">
    <name type="scientific">Arenimonas fontis</name>
    <dbReference type="NCBI Taxonomy" id="2608255"/>
    <lineage>
        <taxon>Bacteria</taxon>
        <taxon>Pseudomonadati</taxon>
        <taxon>Pseudomonadota</taxon>
        <taxon>Gammaproteobacteria</taxon>
        <taxon>Lysobacterales</taxon>
        <taxon>Lysobacteraceae</taxon>
        <taxon>Arenimonas</taxon>
    </lineage>
</organism>
<dbReference type="InterPro" id="IPR050229">
    <property type="entry name" value="GlpE_sulfurtransferase"/>
</dbReference>
<comment type="caution">
    <text evidence="3">The sequence shown here is derived from an EMBL/GenBank/DDBJ whole genome shotgun (WGS) entry which is preliminary data.</text>
</comment>
<dbReference type="Proteomes" id="UP000322165">
    <property type="component" value="Unassembled WGS sequence"/>
</dbReference>
<proteinExistence type="predicted"/>
<name>A0A5B2ZEA8_9GAMM</name>
<dbReference type="PROSITE" id="PS00380">
    <property type="entry name" value="RHODANESE_1"/>
    <property type="match status" value="1"/>
</dbReference>
<dbReference type="GO" id="GO:0004792">
    <property type="term" value="F:thiosulfate-cyanide sulfurtransferase activity"/>
    <property type="evidence" value="ECO:0007669"/>
    <property type="project" value="InterPro"/>
</dbReference>
<reference evidence="3 4" key="2">
    <citation type="submission" date="2019-09" db="EMBL/GenBank/DDBJ databases">
        <authorList>
            <person name="Mazur A."/>
        </authorList>
    </citation>
    <scope>NUCLEOTIDE SEQUENCE [LARGE SCALE GENOMIC DNA]</scope>
    <source>
        <strain evidence="3 4">3729k</strain>
    </source>
</reference>
<dbReference type="InterPro" id="IPR001307">
    <property type="entry name" value="Thiosulphate_STrfase_CS"/>
</dbReference>
<protein>
    <submittedName>
        <fullName evidence="3">Rhodanese-like domain-containing protein</fullName>
    </submittedName>
</protein>
<feature type="domain" description="Rhodanese" evidence="2">
    <location>
        <begin position="55"/>
        <end position="142"/>
    </location>
</feature>
<evidence type="ECO:0000313" key="4">
    <source>
        <dbReference type="Proteomes" id="UP000322165"/>
    </source>
</evidence>
<feature type="chain" id="PRO_5022786505" evidence="1">
    <location>
        <begin position="40"/>
        <end position="149"/>
    </location>
</feature>
<dbReference type="SUPFAM" id="SSF52821">
    <property type="entry name" value="Rhodanese/Cell cycle control phosphatase"/>
    <property type="match status" value="1"/>
</dbReference>
<keyword evidence="1" id="KW-0732">Signal</keyword>
<dbReference type="PANTHER" id="PTHR43031">
    <property type="entry name" value="FAD-DEPENDENT OXIDOREDUCTASE"/>
    <property type="match status" value="1"/>
</dbReference>
<dbReference type="AlphaFoldDB" id="A0A5B2ZEA8"/>
<accession>A0A5B2ZEA8</accession>
<dbReference type="PANTHER" id="PTHR43031:SF1">
    <property type="entry name" value="PYRIDINE NUCLEOTIDE-DISULPHIDE OXIDOREDUCTASE"/>
    <property type="match status" value="1"/>
</dbReference>
<dbReference type="EMBL" id="VUOD01000003">
    <property type="protein sequence ID" value="KAA2285402.1"/>
    <property type="molecule type" value="Genomic_DNA"/>
</dbReference>
<evidence type="ECO:0000259" key="2">
    <source>
        <dbReference type="PROSITE" id="PS50206"/>
    </source>
</evidence>
<sequence>MRVRPPAYPDRPMPQPRDAMNLRTCLLALALLAPLPTAAGRPDVAPAAVAELSRRADAPLILDVRSREEYAAGHVPGAINIPHAELAERLPELGEPAWVLVYCRSGRRADIAERVLAGAGIESRQLEGHFPRWQAEGRPVARPGAEAAR</sequence>
<dbReference type="SMART" id="SM00450">
    <property type="entry name" value="RHOD"/>
    <property type="match status" value="1"/>
</dbReference>